<dbReference type="Proteomes" id="UP000216411">
    <property type="component" value="Unassembled WGS sequence"/>
</dbReference>
<comment type="caution">
    <text evidence="3">The sequence shown here is derived from an EMBL/GenBank/DDBJ whole genome shotgun (WGS) entry which is preliminary data.</text>
</comment>
<organism evidence="3 6">
    <name type="scientific">Lachnotalea glycerini</name>
    <dbReference type="NCBI Taxonomy" id="1763509"/>
    <lineage>
        <taxon>Bacteria</taxon>
        <taxon>Bacillati</taxon>
        <taxon>Bacillota</taxon>
        <taxon>Clostridia</taxon>
        <taxon>Lachnospirales</taxon>
        <taxon>Lachnospiraceae</taxon>
        <taxon>Lachnotalea</taxon>
    </lineage>
</organism>
<dbReference type="OrthoDB" id="9808690at2"/>
<dbReference type="RefSeq" id="WP_094380436.1">
    <property type="nucleotide sequence ID" value="NZ_NOKA02000005.1"/>
</dbReference>
<dbReference type="AlphaFoldDB" id="A0A255IXC6"/>
<keyword evidence="1" id="KW-0472">Membrane</keyword>
<evidence type="ECO:0000313" key="3">
    <source>
        <dbReference type="EMBL" id="PXV86668.1"/>
    </source>
</evidence>
<dbReference type="InterPro" id="IPR012867">
    <property type="entry name" value="DUF1648"/>
</dbReference>
<dbReference type="Pfam" id="PF07853">
    <property type="entry name" value="DUF1648"/>
    <property type="match status" value="1"/>
</dbReference>
<keyword evidence="1" id="KW-0812">Transmembrane</keyword>
<evidence type="ECO:0000313" key="5">
    <source>
        <dbReference type="Proteomes" id="UP000216411"/>
    </source>
</evidence>
<proteinExistence type="predicted"/>
<dbReference type="EMBL" id="QICS01000012">
    <property type="protein sequence ID" value="PXV86668.1"/>
    <property type="molecule type" value="Genomic_DNA"/>
</dbReference>
<feature type="transmembrane region" description="Helical" evidence="1">
    <location>
        <begin position="130"/>
        <end position="151"/>
    </location>
</feature>
<feature type="domain" description="DUF1648" evidence="2">
    <location>
        <begin position="19"/>
        <end position="59"/>
    </location>
</feature>
<evidence type="ECO:0000259" key="2">
    <source>
        <dbReference type="Pfam" id="PF07853"/>
    </source>
</evidence>
<reference evidence="4 5" key="1">
    <citation type="journal article" date="2017" name="Genome Announc.">
        <title>Draft Genome Sequence of a Sporulating and Motile Strain of Lachnotalea glycerini Isolated from Water in Quebec City, Canada.</title>
        <authorList>
            <person name="Maheux A.F."/>
            <person name="Boudreau D.K."/>
            <person name="Berube E."/>
            <person name="Boissinot M."/>
            <person name="Raymond F."/>
            <person name="Brodeur S."/>
            <person name="Corbeil J."/>
            <person name="Isabel S."/>
            <person name="Omar R.F."/>
            <person name="Bergeron M.G."/>
        </authorList>
    </citation>
    <scope>NUCLEOTIDE SEQUENCE [LARGE SCALE GENOMIC DNA]</scope>
    <source>
        <strain evidence="4 5">CCRI-19302</strain>
    </source>
</reference>
<feature type="transmembrane region" description="Helical" evidence="1">
    <location>
        <begin position="57"/>
        <end position="77"/>
    </location>
</feature>
<sequence length="154" mass="17706">MNINKTRYDIFVNIVGAGILIAMVLYLWLNWQEIPESIPAHYNAAGVIDRWGNKKEIFIEVIIAWILYIGITVLERFPQIWNTGVTVTEQNKVRVYRILKNLIETQKLLIAAIFSYSALNSALSRSMSVWFLPIVLVLMFGSIAFFTVQLIKVK</sequence>
<keyword evidence="5" id="KW-1185">Reference proteome</keyword>
<gene>
    <name evidence="3" type="ORF">C8E03_11247</name>
    <name evidence="4" type="ORF">CG710_005680</name>
</gene>
<name>A0A255IXC6_9FIRM</name>
<dbReference type="EMBL" id="NOKA02000005">
    <property type="protein sequence ID" value="RDY32171.1"/>
    <property type="molecule type" value="Genomic_DNA"/>
</dbReference>
<reference evidence="3 6" key="2">
    <citation type="submission" date="2018-05" db="EMBL/GenBank/DDBJ databases">
        <title>Genomic Encyclopedia of Type Strains, Phase IV (KMG-IV): sequencing the most valuable type-strain genomes for metagenomic binning, comparative biology and taxonomic classification.</title>
        <authorList>
            <person name="Goeker M."/>
        </authorList>
    </citation>
    <scope>NUCLEOTIDE SEQUENCE [LARGE SCALE GENOMIC DNA]</scope>
    <source>
        <strain evidence="3 6">DSM 28816</strain>
    </source>
</reference>
<protein>
    <submittedName>
        <fullName evidence="4">DUF1648 domain-containing protein</fullName>
    </submittedName>
</protein>
<reference evidence="4" key="3">
    <citation type="submission" date="2018-07" db="EMBL/GenBank/DDBJ databases">
        <authorList>
            <person name="Quirk P.G."/>
            <person name="Krulwich T.A."/>
        </authorList>
    </citation>
    <scope>NUCLEOTIDE SEQUENCE</scope>
    <source>
        <strain evidence="4">CCRI-19302</strain>
    </source>
</reference>
<keyword evidence="1" id="KW-1133">Transmembrane helix</keyword>
<accession>A0A255IXC6</accession>
<dbReference type="Proteomes" id="UP000247523">
    <property type="component" value="Unassembled WGS sequence"/>
</dbReference>
<evidence type="ECO:0000313" key="4">
    <source>
        <dbReference type="EMBL" id="RDY32171.1"/>
    </source>
</evidence>
<evidence type="ECO:0000256" key="1">
    <source>
        <dbReference type="SAM" id="Phobius"/>
    </source>
</evidence>
<evidence type="ECO:0000313" key="6">
    <source>
        <dbReference type="Proteomes" id="UP000247523"/>
    </source>
</evidence>
<feature type="transmembrane region" description="Helical" evidence="1">
    <location>
        <begin position="10"/>
        <end position="29"/>
    </location>
</feature>